<organism evidence="2 3">
    <name type="scientific">Lederbergia wuyishanensis</name>
    <dbReference type="NCBI Taxonomy" id="1347903"/>
    <lineage>
        <taxon>Bacteria</taxon>
        <taxon>Bacillati</taxon>
        <taxon>Bacillota</taxon>
        <taxon>Bacilli</taxon>
        <taxon>Bacillales</taxon>
        <taxon>Bacillaceae</taxon>
        <taxon>Lederbergia</taxon>
    </lineage>
</organism>
<feature type="transmembrane region" description="Helical" evidence="1">
    <location>
        <begin position="126"/>
        <end position="144"/>
    </location>
</feature>
<keyword evidence="1" id="KW-0812">Transmembrane</keyword>
<dbReference type="EMBL" id="JAUSUO010000004">
    <property type="protein sequence ID" value="MDQ0343154.1"/>
    <property type="molecule type" value="Genomic_DNA"/>
</dbReference>
<reference evidence="2 3" key="1">
    <citation type="submission" date="2023-07" db="EMBL/GenBank/DDBJ databases">
        <title>Genomic Encyclopedia of Type Strains, Phase IV (KMG-IV): sequencing the most valuable type-strain genomes for metagenomic binning, comparative biology and taxonomic classification.</title>
        <authorList>
            <person name="Goeker M."/>
        </authorList>
    </citation>
    <scope>NUCLEOTIDE SEQUENCE [LARGE SCALE GENOMIC DNA]</scope>
    <source>
        <strain evidence="2 3">DSM 27848</strain>
    </source>
</reference>
<sequence length="181" mass="21274">MFLNILFIISCIPIITIFPAISALFGVVRQWKRNNDVYVVAQFRKMFTENWKQSYLVGILTTLIGGFLVFDFYLLYHTDISYKTVIFVALMFIIFLFMICCISIYPLMVHLKTSFKRLCISSLQVGLFKIHLSLFCLILLAAWTTLSLRFIILFVFFFFSVSAYIIYWIADVKFNKLKVKE</sequence>
<keyword evidence="3" id="KW-1185">Reference proteome</keyword>
<dbReference type="Pfam" id="PF04854">
    <property type="entry name" value="DUF624"/>
    <property type="match status" value="1"/>
</dbReference>
<keyword evidence="1" id="KW-1133">Transmembrane helix</keyword>
<feature type="transmembrane region" description="Helical" evidence="1">
    <location>
        <begin position="150"/>
        <end position="170"/>
    </location>
</feature>
<gene>
    <name evidence="2" type="ORF">J2S14_001968</name>
</gene>
<keyword evidence="1" id="KW-0472">Membrane</keyword>
<feature type="transmembrane region" description="Helical" evidence="1">
    <location>
        <begin position="82"/>
        <end position="105"/>
    </location>
</feature>
<accession>A0ABU0D435</accession>
<evidence type="ECO:0000313" key="3">
    <source>
        <dbReference type="Proteomes" id="UP001232343"/>
    </source>
</evidence>
<comment type="caution">
    <text evidence="2">The sequence shown here is derived from an EMBL/GenBank/DDBJ whole genome shotgun (WGS) entry which is preliminary data.</text>
</comment>
<dbReference type="Proteomes" id="UP001232343">
    <property type="component" value="Unassembled WGS sequence"/>
</dbReference>
<name>A0ABU0D435_9BACI</name>
<dbReference type="RefSeq" id="WP_370876388.1">
    <property type="nucleotide sequence ID" value="NZ_JALIRM010000008.1"/>
</dbReference>
<feature type="transmembrane region" description="Helical" evidence="1">
    <location>
        <begin position="6"/>
        <end position="28"/>
    </location>
</feature>
<evidence type="ECO:0000256" key="1">
    <source>
        <dbReference type="SAM" id="Phobius"/>
    </source>
</evidence>
<protein>
    <submittedName>
        <fullName evidence="2">Membrane protein YesL</fullName>
    </submittedName>
</protein>
<evidence type="ECO:0000313" key="2">
    <source>
        <dbReference type="EMBL" id="MDQ0343154.1"/>
    </source>
</evidence>
<proteinExistence type="predicted"/>
<dbReference type="InterPro" id="IPR006938">
    <property type="entry name" value="DUF624"/>
</dbReference>
<feature type="transmembrane region" description="Helical" evidence="1">
    <location>
        <begin position="54"/>
        <end position="76"/>
    </location>
</feature>